<proteinExistence type="predicted"/>
<sequence>MSADDDVQQASLLAPQDRRRVAALLLVRYCGFLEDPKFAPWFERHHDALAAARDIALRICRQDGDTDRSEVSDEELDGLRGRLEEVLEGSDPDGPPFETEVVDHLVFATEVLDALQEPEATEHLVHAFERADELAEARYDMGTEDYPGGEWEEVDFVALESEARTADIRSLSSAGPDGTGIDVPAMLARSEAFARPYADVIARCYSEEEAGRS</sequence>
<dbReference type="KEGG" id="spri:SPRI_2559"/>
<accession>A0A0M4D8Q2</accession>
<name>A0A0M4D8Q2_STRPR</name>
<dbReference type="STRING" id="38300.SPRI_2559"/>
<dbReference type="OrthoDB" id="3403221at2"/>
<dbReference type="GeneID" id="97236403"/>
<organism evidence="1">
    <name type="scientific">Streptomyces pristinaespiralis</name>
    <dbReference type="NCBI Taxonomy" id="38300"/>
    <lineage>
        <taxon>Bacteria</taxon>
        <taxon>Bacillati</taxon>
        <taxon>Actinomycetota</taxon>
        <taxon>Actinomycetes</taxon>
        <taxon>Kitasatosporales</taxon>
        <taxon>Streptomycetaceae</taxon>
        <taxon>Streptomyces</taxon>
    </lineage>
</organism>
<dbReference type="PATRIC" id="fig|38300.4.peg.2702"/>
<dbReference type="AlphaFoldDB" id="A0A0M4D8Q2"/>
<gene>
    <name evidence="1" type="ORF">SPRI_2559</name>
</gene>
<dbReference type="EMBL" id="CP011340">
    <property type="protein sequence ID" value="ALC20865.1"/>
    <property type="molecule type" value="Genomic_DNA"/>
</dbReference>
<protein>
    <submittedName>
        <fullName evidence="1">Uncharacterized protein</fullName>
    </submittedName>
</protein>
<evidence type="ECO:0000313" key="2">
    <source>
        <dbReference type="Proteomes" id="UP000060513"/>
    </source>
</evidence>
<dbReference type="RefSeq" id="WP_053556927.1">
    <property type="nucleotide sequence ID" value="NZ_CP011340.1"/>
</dbReference>
<evidence type="ECO:0000313" key="1">
    <source>
        <dbReference type="EMBL" id="ALC20865.1"/>
    </source>
</evidence>
<dbReference type="Proteomes" id="UP000060513">
    <property type="component" value="Chromosome"/>
</dbReference>
<reference evidence="1 2" key="1">
    <citation type="submission" date="2015-08" db="EMBL/GenBank/DDBJ databases">
        <title>Genome sequence of the pristinamycin over-producing bacterium Streptomyces pristinaespiralis HCCB10218.</title>
        <authorList>
            <person name="Tian J."/>
            <person name="Yang J."/>
            <person name="Li L."/>
            <person name="Ruan L."/>
            <person name="Wei W."/>
            <person name="Zheng G."/>
            <person name="Wei Z."/>
            <person name="Yang S."/>
            <person name="Ge M."/>
            <person name="Jiang W."/>
            <person name="Lu Y."/>
        </authorList>
    </citation>
    <scope>NUCLEOTIDE SEQUENCE [LARGE SCALE GENOMIC DNA]</scope>
    <source>
        <strain evidence="1 2">HCCB 10218</strain>
    </source>
</reference>